<evidence type="ECO:0000313" key="3">
    <source>
        <dbReference type="Proteomes" id="UP000635477"/>
    </source>
</evidence>
<reference evidence="2" key="1">
    <citation type="journal article" date="2020" name="BMC Genomics">
        <title>Correction to: Identification and distribution of gene clusters required for synthesis of sphingolipid metabolism inhibitors in diverse species of the filamentous fungus Fusarium.</title>
        <authorList>
            <person name="Kim H.S."/>
            <person name="Lohmar J.M."/>
            <person name="Busman M."/>
            <person name="Brown D.W."/>
            <person name="Naumann T.A."/>
            <person name="Divon H.H."/>
            <person name="Lysoe E."/>
            <person name="Uhlig S."/>
            <person name="Proctor R.H."/>
        </authorList>
    </citation>
    <scope>NUCLEOTIDE SEQUENCE</scope>
    <source>
        <strain evidence="2">NRRL 22465</strain>
    </source>
</reference>
<gene>
    <name evidence="2" type="ORF">FZEAL_1817</name>
</gene>
<feature type="compositionally biased region" description="Polar residues" evidence="1">
    <location>
        <begin position="336"/>
        <end position="353"/>
    </location>
</feature>
<protein>
    <submittedName>
        <fullName evidence="2">Uncharacterized protein</fullName>
    </submittedName>
</protein>
<evidence type="ECO:0000313" key="2">
    <source>
        <dbReference type="EMBL" id="KAF4982585.1"/>
    </source>
</evidence>
<feature type="region of interest" description="Disordered" evidence="1">
    <location>
        <begin position="142"/>
        <end position="170"/>
    </location>
</feature>
<dbReference type="OrthoDB" id="5098804at2759"/>
<organism evidence="2 3">
    <name type="scientific">Fusarium zealandicum</name>
    <dbReference type="NCBI Taxonomy" id="1053134"/>
    <lineage>
        <taxon>Eukaryota</taxon>
        <taxon>Fungi</taxon>
        <taxon>Dikarya</taxon>
        <taxon>Ascomycota</taxon>
        <taxon>Pezizomycotina</taxon>
        <taxon>Sordariomycetes</taxon>
        <taxon>Hypocreomycetidae</taxon>
        <taxon>Hypocreales</taxon>
        <taxon>Nectriaceae</taxon>
        <taxon>Fusarium</taxon>
        <taxon>Fusarium staphyleae species complex</taxon>
    </lineage>
</organism>
<dbReference type="AlphaFoldDB" id="A0A8H4XP56"/>
<accession>A0A8H4XP56</accession>
<comment type="caution">
    <text evidence="2">The sequence shown here is derived from an EMBL/GenBank/DDBJ whole genome shotgun (WGS) entry which is preliminary data.</text>
</comment>
<dbReference type="EMBL" id="JABEYC010000108">
    <property type="protein sequence ID" value="KAF4982585.1"/>
    <property type="molecule type" value="Genomic_DNA"/>
</dbReference>
<feature type="region of interest" description="Disordered" evidence="1">
    <location>
        <begin position="336"/>
        <end position="360"/>
    </location>
</feature>
<feature type="compositionally biased region" description="Basic and acidic residues" evidence="1">
    <location>
        <begin position="154"/>
        <end position="167"/>
    </location>
</feature>
<proteinExistence type="predicted"/>
<keyword evidence="3" id="KW-1185">Reference proteome</keyword>
<reference evidence="2" key="2">
    <citation type="submission" date="2020-05" db="EMBL/GenBank/DDBJ databases">
        <authorList>
            <person name="Kim H.-S."/>
            <person name="Proctor R.H."/>
            <person name="Brown D.W."/>
        </authorList>
    </citation>
    <scope>NUCLEOTIDE SEQUENCE</scope>
    <source>
        <strain evidence="2">NRRL 22465</strain>
    </source>
</reference>
<evidence type="ECO:0000256" key="1">
    <source>
        <dbReference type="SAM" id="MobiDB-lite"/>
    </source>
</evidence>
<sequence>MPLSDHDDLLSLVRETQDHIDDSDSDSESSYVLCDVKRHTTTIVQVSPSSHEPAQVAVVSPPGTGPHIHSPTCGCSWVQTFQQSQERSGVVHTMRVAERRGILESASSEAYNYSNPELPKYEPRHQTLQPLKSCMKKAAPFRGCDESDVEDANDDQKNEGQDNKSSEEQTMSVRFDNVSEATCILTGEQVPRAPKKARSALRWLFHKGKLLTNKAARAMSSSPHSSEDEDEAKASSGNWAAQDKEIKRRLERAIDYAEANERAAIIRGALDLLVYVSTLDSRHADLASCIVSRLGKGKVVGSYTSEEREFVNRGMANTSEIPEAMYRDKDTAMSWSQNRTRNGPHNVTRFANTESRDLPW</sequence>
<feature type="region of interest" description="Disordered" evidence="1">
    <location>
        <begin position="215"/>
        <end position="240"/>
    </location>
</feature>
<name>A0A8H4XP56_9HYPO</name>
<dbReference type="Proteomes" id="UP000635477">
    <property type="component" value="Unassembled WGS sequence"/>
</dbReference>